<evidence type="ECO:0000256" key="2">
    <source>
        <dbReference type="SAM" id="Phobius"/>
    </source>
</evidence>
<protein>
    <submittedName>
        <fullName evidence="3">Uncharacterized protein</fullName>
    </submittedName>
</protein>
<dbReference type="AlphaFoldDB" id="A0A3P5Z262"/>
<keyword evidence="2" id="KW-1133">Transmembrane helix</keyword>
<evidence type="ECO:0000313" key="4">
    <source>
        <dbReference type="EMBL" id="VDC69974.1"/>
    </source>
</evidence>
<keyword evidence="2" id="KW-0472">Membrane</keyword>
<dbReference type="Proteomes" id="UP000694005">
    <property type="component" value="Chromosome A05"/>
</dbReference>
<proteinExistence type="predicted"/>
<feature type="transmembrane region" description="Helical" evidence="2">
    <location>
        <begin position="157"/>
        <end position="177"/>
    </location>
</feature>
<accession>A0A3P5Z262</accession>
<sequence>MAPLMCPSPPPRLRLPSFPPQLRPLADPPPCTPLHLPLEAPSPPEPPDPPDSPFHLLLHLLFNTSLTFSQKISKSPDLESLLLNMDFVISVGVVSLVSVGDTSFASKRLLPAGLSQRFSNLCFTDVLISLVWYLGFSHGSCMYLALVRPSTAVCSPFTVLCSYTFVVFKSFCVQLWQLDGLMSYISIHPVDRVLSDVYYPSSFIMELVFLPVSSTTLCGFGAGSSLLEIRDTSNTEVLIKGCLAMLRIVNCALAAVSISGCISLFVVFNSQGFVSLFSLMVVEFRGLLYVIGCFSMVFAPIFICCICFLVIVVSLAMIAMLSCSCSVNTFSIFGE</sequence>
<evidence type="ECO:0000313" key="3">
    <source>
        <dbReference type="EMBL" id="CAG7874205.1"/>
    </source>
</evidence>
<dbReference type="EMBL" id="LR031570">
    <property type="protein sequence ID" value="VDC69974.1"/>
    <property type="molecule type" value="Genomic_DNA"/>
</dbReference>
<feature type="compositionally biased region" description="Pro residues" evidence="1">
    <location>
        <begin position="40"/>
        <end position="49"/>
    </location>
</feature>
<organism evidence="4">
    <name type="scientific">Brassica campestris</name>
    <name type="common">Field mustard</name>
    <dbReference type="NCBI Taxonomy" id="3711"/>
    <lineage>
        <taxon>Eukaryota</taxon>
        <taxon>Viridiplantae</taxon>
        <taxon>Streptophyta</taxon>
        <taxon>Embryophyta</taxon>
        <taxon>Tracheophyta</taxon>
        <taxon>Spermatophyta</taxon>
        <taxon>Magnoliopsida</taxon>
        <taxon>eudicotyledons</taxon>
        <taxon>Gunneridae</taxon>
        <taxon>Pentapetalae</taxon>
        <taxon>rosids</taxon>
        <taxon>malvids</taxon>
        <taxon>Brassicales</taxon>
        <taxon>Brassicaceae</taxon>
        <taxon>Brassiceae</taxon>
        <taxon>Brassica</taxon>
    </lineage>
</organism>
<evidence type="ECO:0000256" key="1">
    <source>
        <dbReference type="SAM" id="MobiDB-lite"/>
    </source>
</evidence>
<feature type="compositionally biased region" description="Pro residues" evidence="1">
    <location>
        <begin position="1"/>
        <end position="32"/>
    </location>
</feature>
<gene>
    <name evidence="4" type="ORF">BRAA05T19688Z</name>
    <name evidence="3" type="ORF">BRAPAZ1V2_A05P07260.2</name>
</gene>
<feature type="region of interest" description="Disordered" evidence="1">
    <location>
        <begin position="1"/>
        <end position="49"/>
    </location>
</feature>
<reference evidence="4" key="1">
    <citation type="submission" date="2018-11" db="EMBL/GenBank/DDBJ databases">
        <authorList>
            <consortium name="Genoscope - CEA"/>
            <person name="William W."/>
        </authorList>
    </citation>
    <scope>NUCLEOTIDE SEQUENCE</scope>
</reference>
<feature type="transmembrane region" description="Helical" evidence="2">
    <location>
        <begin position="288"/>
        <end position="321"/>
    </location>
</feature>
<feature type="transmembrane region" description="Helical" evidence="2">
    <location>
        <begin position="118"/>
        <end position="136"/>
    </location>
</feature>
<dbReference type="Gramene" id="A05p07260.2_BraZ1">
    <property type="protein sequence ID" value="A05p07260.2_BraZ1.CDS.1"/>
    <property type="gene ID" value="A05g07260.2_BraZ1"/>
</dbReference>
<keyword evidence="2" id="KW-0812">Transmembrane</keyword>
<name>A0A3P5Z262_BRACM</name>
<feature type="transmembrane region" description="Helical" evidence="2">
    <location>
        <begin position="197"/>
        <end position="223"/>
    </location>
</feature>
<dbReference type="EMBL" id="LS974621">
    <property type="protein sequence ID" value="CAG7874205.1"/>
    <property type="molecule type" value="Genomic_DNA"/>
</dbReference>
<feature type="transmembrane region" description="Helical" evidence="2">
    <location>
        <begin position="244"/>
        <end position="268"/>
    </location>
</feature>